<evidence type="ECO:0000313" key="1">
    <source>
        <dbReference type="EMBL" id="EKC52796.1"/>
    </source>
</evidence>
<protein>
    <submittedName>
        <fullName evidence="1">DNA modification methylase</fullName>
    </submittedName>
</protein>
<keyword evidence="1" id="KW-0808">Transferase</keyword>
<dbReference type="GO" id="GO:0032259">
    <property type="term" value="P:methylation"/>
    <property type="evidence" value="ECO:0007669"/>
    <property type="project" value="UniProtKB-KW"/>
</dbReference>
<dbReference type="AlphaFoldDB" id="K1SZR8"/>
<proteinExistence type="predicted"/>
<name>K1SZR8_9ZZZZ</name>
<comment type="caution">
    <text evidence="1">The sequence shown here is derived from an EMBL/GenBank/DDBJ whole genome shotgun (WGS) entry which is preliminary data.</text>
</comment>
<organism evidence="1">
    <name type="scientific">human gut metagenome</name>
    <dbReference type="NCBI Taxonomy" id="408170"/>
    <lineage>
        <taxon>unclassified sequences</taxon>
        <taxon>metagenomes</taxon>
        <taxon>organismal metagenomes</taxon>
    </lineage>
</organism>
<sequence length="53" mass="6018">MMPMTNGLSLEELMKEGTYPEEYTEGENWKILHGDTLKLVKAFQPGIFDAVIT</sequence>
<accession>K1SZR8</accession>
<dbReference type="GO" id="GO:0008168">
    <property type="term" value="F:methyltransferase activity"/>
    <property type="evidence" value="ECO:0007669"/>
    <property type="project" value="UniProtKB-KW"/>
</dbReference>
<dbReference type="EMBL" id="AJWZ01008912">
    <property type="protein sequence ID" value="EKC52796.1"/>
    <property type="molecule type" value="Genomic_DNA"/>
</dbReference>
<reference evidence="1" key="1">
    <citation type="journal article" date="2013" name="Environ. Microbiol.">
        <title>Microbiota from the distal guts of lean and obese adolescents exhibit partial functional redundancy besides clear differences in community structure.</title>
        <authorList>
            <person name="Ferrer M."/>
            <person name="Ruiz A."/>
            <person name="Lanza F."/>
            <person name="Haange S.B."/>
            <person name="Oberbach A."/>
            <person name="Till H."/>
            <person name="Bargiela R."/>
            <person name="Campoy C."/>
            <person name="Segura M.T."/>
            <person name="Richter M."/>
            <person name="von Bergen M."/>
            <person name="Seifert J."/>
            <person name="Suarez A."/>
        </authorList>
    </citation>
    <scope>NUCLEOTIDE SEQUENCE</scope>
</reference>
<gene>
    <name evidence="1" type="ORF">OBE_12912</name>
</gene>
<keyword evidence="1" id="KW-0489">Methyltransferase</keyword>
<feature type="non-terminal residue" evidence="1">
    <location>
        <position position="53"/>
    </location>
</feature>